<dbReference type="InterPro" id="IPR012337">
    <property type="entry name" value="RNaseH-like_sf"/>
</dbReference>
<dbReference type="OrthoDB" id="2273864at2759"/>
<organism evidence="3 4">
    <name type="scientific">Austropuccinia psidii MF-1</name>
    <dbReference type="NCBI Taxonomy" id="1389203"/>
    <lineage>
        <taxon>Eukaryota</taxon>
        <taxon>Fungi</taxon>
        <taxon>Dikarya</taxon>
        <taxon>Basidiomycota</taxon>
        <taxon>Pucciniomycotina</taxon>
        <taxon>Pucciniomycetes</taxon>
        <taxon>Pucciniales</taxon>
        <taxon>Sphaerophragmiaceae</taxon>
        <taxon>Austropuccinia</taxon>
    </lineage>
</organism>
<protein>
    <recommendedName>
        <fullName evidence="2">Integrase catalytic domain-containing protein</fullName>
    </recommendedName>
</protein>
<dbReference type="InterPro" id="IPR050951">
    <property type="entry name" value="Retrovirus_Pol_polyprotein"/>
</dbReference>
<reference evidence="3" key="1">
    <citation type="submission" date="2021-03" db="EMBL/GenBank/DDBJ databases">
        <title>Draft genome sequence of rust myrtle Austropuccinia psidii MF-1, a brazilian biotype.</title>
        <authorList>
            <person name="Quecine M.C."/>
            <person name="Pachon D.M.R."/>
            <person name="Bonatelli M.L."/>
            <person name="Correr F.H."/>
            <person name="Franceschini L.M."/>
            <person name="Leite T.F."/>
            <person name="Margarido G.R.A."/>
            <person name="Almeida C.A."/>
            <person name="Ferrarezi J.A."/>
            <person name="Labate C.A."/>
        </authorList>
    </citation>
    <scope>NUCLEOTIDE SEQUENCE</scope>
    <source>
        <strain evidence="3">MF-1</strain>
    </source>
</reference>
<gene>
    <name evidence="3" type="ORF">O181_038898</name>
</gene>
<dbReference type="EMBL" id="AVOT02015137">
    <property type="protein sequence ID" value="MBW0499183.1"/>
    <property type="molecule type" value="Genomic_DNA"/>
</dbReference>
<dbReference type="InterPro" id="IPR001584">
    <property type="entry name" value="Integrase_cat-core"/>
</dbReference>
<dbReference type="SUPFAM" id="SSF53098">
    <property type="entry name" value="Ribonuclease H-like"/>
    <property type="match status" value="1"/>
</dbReference>
<accession>A0A9Q3DEA6</accession>
<dbReference type="PROSITE" id="PS50994">
    <property type="entry name" value="INTEGRASE"/>
    <property type="match status" value="1"/>
</dbReference>
<keyword evidence="1" id="KW-0694">RNA-binding</keyword>
<evidence type="ECO:0000256" key="1">
    <source>
        <dbReference type="ARBA" id="ARBA00022884"/>
    </source>
</evidence>
<dbReference type="InterPro" id="IPR036397">
    <property type="entry name" value="RNaseH_sf"/>
</dbReference>
<dbReference type="PANTHER" id="PTHR37984">
    <property type="entry name" value="PROTEIN CBG26694"/>
    <property type="match status" value="1"/>
</dbReference>
<evidence type="ECO:0000259" key="2">
    <source>
        <dbReference type="PROSITE" id="PS50994"/>
    </source>
</evidence>
<name>A0A9Q3DEA6_9BASI</name>
<sequence length="118" mass="13961">MDWVTELAPSGEISYNYCFVIVDRYRKTSILLPCHQDDTSMDTDLPLWNTVIYHIGIFNQIISDRDPNLKSELWTNIHRFFGPKQSFYTAYHPQTDGLTERFIQTLEDMIRRFCAYGL</sequence>
<dbReference type="PANTHER" id="PTHR37984:SF5">
    <property type="entry name" value="PROTEIN NYNRIN-LIKE"/>
    <property type="match status" value="1"/>
</dbReference>
<proteinExistence type="predicted"/>
<feature type="domain" description="Integrase catalytic" evidence="2">
    <location>
        <begin position="1"/>
        <end position="118"/>
    </location>
</feature>
<dbReference type="GO" id="GO:0003723">
    <property type="term" value="F:RNA binding"/>
    <property type="evidence" value="ECO:0007669"/>
    <property type="project" value="UniProtKB-KW"/>
</dbReference>
<evidence type="ECO:0000313" key="4">
    <source>
        <dbReference type="Proteomes" id="UP000765509"/>
    </source>
</evidence>
<keyword evidence="4" id="KW-1185">Reference proteome</keyword>
<comment type="caution">
    <text evidence="3">The sequence shown here is derived from an EMBL/GenBank/DDBJ whole genome shotgun (WGS) entry which is preliminary data.</text>
</comment>
<dbReference type="Proteomes" id="UP000765509">
    <property type="component" value="Unassembled WGS sequence"/>
</dbReference>
<dbReference type="AlphaFoldDB" id="A0A9Q3DEA6"/>
<evidence type="ECO:0000313" key="3">
    <source>
        <dbReference type="EMBL" id="MBW0499183.1"/>
    </source>
</evidence>
<dbReference type="Gene3D" id="3.30.420.10">
    <property type="entry name" value="Ribonuclease H-like superfamily/Ribonuclease H"/>
    <property type="match status" value="1"/>
</dbReference>
<dbReference type="GO" id="GO:0005634">
    <property type="term" value="C:nucleus"/>
    <property type="evidence" value="ECO:0007669"/>
    <property type="project" value="UniProtKB-ARBA"/>
</dbReference>
<dbReference type="GO" id="GO:0015074">
    <property type="term" value="P:DNA integration"/>
    <property type="evidence" value="ECO:0007669"/>
    <property type="project" value="InterPro"/>
</dbReference>